<comment type="similarity">
    <text evidence="3">Belongs to the HARBI1 family.</text>
</comment>
<dbReference type="EMBL" id="GFPF01010298">
    <property type="protein sequence ID" value="MAA21444.1"/>
    <property type="molecule type" value="Transcribed_RNA"/>
</dbReference>
<dbReference type="Pfam" id="PF13359">
    <property type="entry name" value="DDE_Tnp_4"/>
    <property type="match status" value="1"/>
</dbReference>
<dbReference type="AlphaFoldDB" id="A0A224Z552"/>
<dbReference type="InterPro" id="IPR027806">
    <property type="entry name" value="HARBI1_dom"/>
</dbReference>
<organism evidence="10">
    <name type="scientific">Rhipicephalus zambeziensis</name>
    <dbReference type="NCBI Taxonomy" id="60191"/>
    <lineage>
        <taxon>Eukaryota</taxon>
        <taxon>Metazoa</taxon>
        <taxon>Ecdysozoa</taxon>
        <taxon>Arthropoda</taxon>
        <taxon>Chelicerata</taxon>
        <taxon>Arachnida</taxon>
        <taxon>Acari</taxon>
        <taxon>Parasitiformes</taxon>
        <taxon>Ixodida</taxon>
        <taxon>Ixodoidea</taxon>
        <taxon>Ixodidae</taxon>
        <taxon>Rhipicephalinae</taxon>
        <taxon>Rhipicephalus</taxon>
        <taxon>Rhipicephalus</taxon>
    </lineage>
</organism>
<dbReference type="GO" id="GO:0004518">
    <property type="term" value="F:nuclease activity"/>
    <property type="evidence" value="ECO:0007669"/>
    <property type="project" value="UniProtKB-KW"/>
</dbReference>
<evidence type="ECO:0000256" key="6">
    <source>
        <dbReference type="ARBA" id="ARBA00022801"/>
    </source>
</evidence>
<dbReference type="GO" id="GO:0046872">
    <property type="term" value="F:metal ion binding"/>
    <property type="evidence" value="ECO:0007669"/>
    <property type="project" value="UniProtKB-KW"/>
</dbReference>
<evidence type="ECO:0000256" key="1">
    <source>
        <dbReference type="ARBA" id="ARBA00001968"/>
    </source>
</evidence>
<feature type="domain" description="DUF8040" evidence="9">
    <location>
        <begin position="44"/>
        <end position="134"/>
    </location>
</feature>
<evidence type="ECO:0000313" key="10">
    <source>
        <dbReference type="EMBL" id="MAA21444.1"/>
    </source>
</evidence>
<dbReference type="InterPro" id="IPR045249">
    <property type="entry name" value="HARBI1-like"/>
</dbReference>
<dbReference type="InterPro" id="IPR058353">
    <property type="entry name" value="DUF8040"/>
</dbReference>
<dbReference type="Pfam" id="PF26138">
    <property type="entry name" value="DUF8040"/>
    <property type="match status" value="1"/>
</dbReference>
<dbReference type="PANTHER" id="PTHR22930:SF269">
    <property type="entry name" value="NUCLEASE HARBI1-LIKE PROTEIN"/>
    <property type="match status" value="1"/>
</dbReference>
<keyword evidence="4" id="KW-0540">Nuclease</keyword>
<name>A0A224Z552_9ACAR</name>
<evidence type="ECO:0000256" key="3">
    <source>
        <dbReference type="ARBA" id="ARBA00006958"/>
    </source>
</evidence>
<evidence type="ECO:0000256" key="2">
    <source>
        <dbReference type="ARBA" id="ARBA00004123"/>
    </source>
</evidence>
<comment type="subcellular location">
    <subcellularLocation>
        <location evidence="2">Nucleus</location>
    </subcellularLocation>
</comment>
<dbReference type="PANTHER" id="PTHR22930">
    <property type="match status" value="1"/>
</dbReference>
<accession>A0A224Z552</accession>
<proteinExistence type="inferred from homology"/>
<sequence>MAWTYPARRNILLALLIHRLPRKRKRSLYIREIFDRRPEYGEYHHLVQELRQSDPEYHFKYLRMTKASFDQLLSLVHAKLIHAPTHRRPISPAERLAVTLRFMATGGSVQDIAMSYRMHGSTVSQILKETLPAIWESLLPRVMAQPSQQKWIKIAAEYNEKWNFPNTIGSIDGKHFAIKCPANSGSDNFNYKGFYSILMLAVADASYRFITVDIGAQGRFPDGAVFEGSNLERRLQNKGLGLPSTSPTKWPLCLIGDAAFPLRTYLMRPYPGRGLDERKKVFNYRLSRARRCVENAFGILVSRWRVFLGTVESEQDLVTDMIKAAVYLHNFLMRDTAYCPDDYGDKQFGDTMRDGEWRHSVIQTGTQTKSSTTRPTSSAMAMRDEIADYFMSAEGSLPWQLKVVRRC</sequence>
<dbReference type="GO" id="GO:0016787">
    <property type="term" value="F:hydrolase activity"/>
    <property type="evidence" value="ECO:0007669"/>
    <property type="project" value="UniProtKB-KW"/>
</dbReference>
<protein>
    <submittedName>
        <fullName evidence="10">Nuclease HARBI1</fullName>
    </submittedName>
</protein>
<reference evidence="10" key="1">
    <citation type="journal article" date="2017" name="Parasit. Vectors">
        <title>Sialotranscriptomics of Rhipicephalus zambeziensis reveals intricate expression profiles of secretory proteins and suggests tight temporal transcriptional regulation during blood-feeding.</title>
        <authorList>
            <person name="de Castro M.H."/>
            <person name="de Klerk D."/>
            <person name="Pienaar R."/>
            <person name="Rees D.J.G."/>
            <person name="Mans B.J."/>
        </authorList>
    </citation>
    <scope>NUCLEOTIDE SEQUENCE</scope>
    <source>
        <tissue evidence="10">Salivary glands</tissue>
    </source>
</reference>
<keyword evidence="7" id="KW-0539">Nucleus</keyword>
<keyword evidence="5" id="KW-0479">Metal-binding</keyword>
<dbReference type="GO" id="GO:0005634">
    <property type="term" value="C:nucleus"/>
    <property type="evidence" value="ECO:0007669"/>
    <property type="project" value="UniProtKB-SubCell"/>
</dbReference>
<keyword evidence="6" id="KW-0378">Hydrolase</keyword>
<comment type="cofactor">
    <cofactor evidence="1">
        <name>a divalent metal cation</name>
        <dbReference type="ChEBI" id="CHEBI:60240"/>
    </cofactor>
</comment>
<feature type="domain" description="DDE Tnp4" evidence="8">
    <location>
        <begin position="171"/>
        <end position="330"/>
    </location>
</feature>
<evidence type="ECO:0000256" key="5">
    <source>
        <dbReference type="ARBA" id="ARBA00022723"/>
    </source>
</evidence>
<evidence type="ECO:0000259" key="9">
    <source>
        <dbReference type="Pfam" id="PF26138"/>
    </source>
</evidence>
<evidence type="ECO:0000256" key="7">
    <source>
        <dbReference type="ARBA" id="ARBA00023242"/>
    </source>
</evidence>
<evidence type="ECO:0000259" key="8">
    <source>
        <dbReference type="Pfam" id="PF13359"/>
    </source>
</evidence>
<evidence type="ECO:0000256" key="4">
    <source>
        <dbReference type="ARBA" id="ARBA00022722"/>
    </source>
</evidence>